<evidence type="ECO:0000313" key="4">
    <source>
        <dbReference type="EMBL" id="WAR07075.1"/>
    </source>
</evidence>
<dbReference type="Proteomes" id="UP001164746">
    <property type="component" value="Chromosome 6"/>
</dbReference>
<dbReference type="NCBIfam" id="NF040713">
    <property type="entry name" value="ZapE"/>
    <property type="match status" value="2"/>
</dbReference>
<gene>
    <name evidence="4" type="ORF">MAR_017033</name>
</gene>
<evidence type="ECO:0000256" key="1">
    <source>
        <dbReference type="ARBA" id="ARBA00010322"/>
    </source>
</evidence>
<comment type="similarity">
    <text evidence="1">Belongs to the AFG1 ATPase family.</text>
</comment>
<dbReference type="InterPro" id="IPR005654">
    <property type="entry name" value="ATPase_AFG1-like"/>
</dbReference>
<evidence type="ECO:0000313" key="5">
    <source>
        <dbReference type="Proteomes" id="UP001164746"/>
    </source>
</evidence>
<keyword evidence="3" id="KW-0067">ATP-binding</keyword>
<dbReference type="EMBL" id="CP111017">
    <property type="protein sequence ID" value="WAR07075.1"/>
    <property type="molecule type" value="Genomic_DNA"/>
</dbReference>
<protein>
    <submittedName>
        <fullName evidence="4">AFG1L-like protein</fullName>
    </submittedName>
</protein>
<proteinExistence type="inferred from homology"/>
<dbReference type="Gene3D" id="3.40.50.300">
    <property type="entry name" value="P-loop containing nucleotide triphosphate hydrolases"/>
    <property type="match status" value="1"/>
</dbReference>
<evidence type="ECO:0000256" key="3">
    <source>
        <dbReference type="ARBA" id="ARBA00022840"/>
    </source>
</evidence>
<dbReference type="Pfam" id="PF03969">
    <property type="entry name" value="AFG1_ATPase"/>
    <property type="match status" value="2"/>
</dbReference>
<keyword evidence="5" id="KW-1185">Reference proteome</keyword>
<name>A0ABY7EDG3_MYAAR</name>
<keyword evidence="2" id="KW-0547">Nucleotide-binding</keyword>
<dbReference type="PANTHER" id="PTHR12169:SF6">
    <property type="entry name" value="AFG1-LIKE ATPASE"/>
    <property type="match status" value="1"/>
</dbReference>
<sequence>MLRKFVILRPNREIKRFLRRCLQTASTEEHVSVPPNANSPLSVYMSRVHDGLLDEDEYQKTIVASLDRLNEQVKDYQPPVKPNGFFQKLFGEKKIESPKGLYLYGSVGCGKTMLMDLFHDQCPIQGKQRVHFHKFMLDVHQRIHAWKQSLPRERDVKKLQTYDPIPPVADSISNQTWLLCFDEFQVTDIADAMILKRLFTELSVQEWSHCEVKCLDSGIDYRMTSLPKEGTIYFMMGESECDEKVDEVFEELIADEDDVIHSKTLEILGRDLRLPKTCGRVLDATFNSLCAQPLGAIDYLEISKHFDSVIVRNIPKMTLKHKSEAKRFIVLVDTFYDNKVRLVCSAEATPNELFTRGKVTLREEDMNRMLMDDLGLKADSTDSNTSIFTGEEELFAFERTVSRLTEMQTDAYWNSRETQAPS</sequence>
<dbReference type="SUPFAM" id="SSF52540">
    <property type="entry name" value="P-loop containing nucleoside triphosphate hydrolases"/>
    <property type="match status" value="1"/>
</dbReference>
<accession>A0ABY7EDG3</accession>
<organism evidence="4 5">
    <name type="scientific">Mya arenaria</name>
    <name type="common">Soft-shell clam</name>
    <dbReference type="NCBI Taxonomy" id="6604"/>
    <lineage>
        <taxon>Eukaryota</taxon>
        <taxon>Metazoa</taxon>
        <taxon>Spiralia</taxon>
        <taxon>Lophotrochozoa</taxon>
        <taxon>Mollusca</taxon>
        <taxon>Bivalvia</taxon>
        <taxon>Autobranchia</taxon>
        <taxon>Heteroconchia</taxon>
        <taxon>Euheterodonta</taxon>
        <taxon>Imparidentia</taxon>
        <taxon>Neoheterodontei</taxon>
        <taxon>Myida</taxon>
        <taxon>Myoidea</taxon>
        <taxon>Myidae</taxon>
        <taxon>Mya</taxon>
    </lineage>
</organism>
<dbReference type="PANTHER" id="PTHR12169">
    <property type="entry name" value="ATPASE N2B"/>
    <property type="match status" value="1"/>
</dbReference>
<evidence type="ECO:0000256" key="2">
    <source>
        <dbReference type="ARBA" id="ARBA00022741"/>
    </source>
</evidence>
<dbReference type="InterPro" id="IPR027417">
    <property type="entry name" value="P-loop_NTPase"/>
</dbReference>
<reference evidence="4" key="1">
    <citation type="submission" date="2022-11" db="EMBL/GenBank/DDBJ databases">
        <title>Centuries of genome instability and evolution in soft-shell clam transmissible cancer (bioRxiv).</title>
        <authorList>
            <person name="Hart S.F.M."/>
            <person name="Yonemitsu M.A."/>
            <person name="Giersch R.M."/>
            <person name="Beal B.F."/>
            <person name="Arriagada G."/>
            <person name="Davis B.W."/>
            <person name="Ostrander E.A."/>
            <person name="Goff S.P."/>
            <person name="Metzger M.J."/>
        </authorList>
    </citation>
    <scope>NUCLEOTIDE SEQUENCE</scope>
    <source>
        <strain evidence="4">MELC-2E11</strain>
        <tissue evidence="4">Siphon/mantle</tissue>
    </source>
</reference>